<sequence length="86" mass="9616">MYSQQQPHLQGQQQQQQGSSKVSSKELAYITDSLNNEELLAKIAVQAVSAAQTPQLKQQMAQIAQARISNTNQLLHTLQQQTQMTH</sequence>
<evidence type="ECO:0000313" key="3">
    <source>
        <dbReference type="Proteomes" id="UP001165962"/>
    </source>
</evidence>
<name>A0ABX0JF95_9BACL</name>
<proteinExistence type="predicted"/>
<gene>
    <name evidence="2" type="ORF">G9U52_29370</name>
</gene>
<evidence type="ECO:0008006" key="4">
    <source>
        <dbReference type="Google" id="ProtNLM"/>
    </source>
</evidence>
<feature type="region of interest" description="Disordered" evidence="1">
    <location>
        <begin position="1"/>
        <end position="25"/>
    </location>
</feature>
<protein>
    <recommendedName>
        <fullName evidence="4">Spore coat protein</fullName>
    </recommendedName>
</protein>
<reference evidence="2" key="1">
    <citation type="submission" date="2020-03" db="EMBL/GenBank/DDBJ databases">
        <title>Draft sequencing of Paenibacilllus sp. S3N08.</title>
        <authorList>
            <person name="Kim D.-U."/>
        </authorList>
    </citation>
    <scope>NUCLEOTIDE SEQUENCE</scope>
    <source>
        <strain evidence="2">S3N08</strain>
    </source>
</reference>
<keyword evidence="3" id="KW-1185">Reference proteome</keyword>
<dbReference type="EMBL" id="JAAOIW010000014">
    <property type="protein sequence ID" value="NHN33934.1"/>
    <property type="molecule type" value="Genomic_DNA"/>
</dbReference>
<evidence type="ECO:0000313" key="2">
    <source>
        <dbReference type="EMBL" id="NHN33934.1"/>
    </source>
</evidence>
<dbReference type="Proteomes" id="UP001165962">
    <property type="component" value="Unassembled WGS sequence"/>
</dbReference>
<accession>A0ABX0JF95</accession>
<organism evidence="2 3">
    <name type="scientific">Paenibacillus agricola</name>
    <dbReference type="NCBI Taxonomy" id="2716264"/>
    <lineage>
        <taxon>Bacteria</taxon>
        <taxon>Bacillati</taxon>
        <taxon>Bacillota</taxon>
        <taxon>Bacilli</taxon>
        <taxon>Bacillales</taxon>
        <taxon>Paenibacillaceae</taxon>
        <taxon>Paenibacillus</taxon>
    </lineage>
</organism>
<comment type="caution">
    <text evidence="2">The sequence shown here is derived from an EMBL/GenBank/DDBJ whole genome shotgun (WGS) entry which is preliminary data.</text>
</comment>
<feature type="compositionally biased region" description="Low complexity" evidence="1">
    <location>
        <begin position="1"/>
        <end position="17"/>
    </location>
</feature>
<dbReference type="RefSeq" id="WP_166154349.1">
    <property type="nucleotide sequence ID" value="NZ_JAAOIW010000014.1"/>
</dbReference>
<evidence type="ECO:0000256" key="1">
    <source>
        <dbReference type="SAM" id="MobiDB-lite"/>
    </source>
</evidence>